<dbReference type="Pfam" id="PF03941">
    <property type="entry name" value="INCENP_ARK-bind"/>
    <property type="match status" value="1"/>
</dbReference>
<evidence type="ECO:0000313" key="9">
    <source>
        <dbReference type="EMBL" id="TNJ29202.1"/>
    </source>
</evidence>
<feature type="domain" description="Inner centromere protein ARK-binding" evidence="8">
    <location>
        <begin position="385"/>
        <end position="435"/>
    </location>
</feature>
<reference evidence="9 10" key="1">
    <citation type="submission" date="2019-05" db="EMBL/GenBank/DDBJ databases">
        <title>The compact genome of Giardia muris reveals important steps in the evolution of intestinal protozoan parasites.</title>
        <authorList>
            <person name="Xu F."/>
            <person name="Jimenez-Gonzalez A."/>
            <person name="Einarsson E."/>
            <person name="Astvaldsson A."/>
            <person name="Peirasmaki D."/>
            <person name="Eckmann L."/>
            <person name="Andersson J.O."/>
            <person name="Svard S.G."/>
            <person name="Jerlstrom-Hultqvist J."/>
        </authorList>
    </citation>
    <scope>NUCLEOTIDE SEQUENCE [LARGE SCALE GENOMIC DNA]</scope>
    <source>
        <strain evidence="9 10">Roberts-Thomson</strain>
    </source>
</reference>
<dbReference type="Proteomes" id="UP000315496">
    <property type="component" value="Chromosome 2"/>
</dbReference>
<evidence type="ECO:0000313" key="10">
    <source>
        <dbReference type="Proteomes" id="UP000315496"/>
    </source>
</evidence>
<feature type="coiled-coil region" evidence="7">
    <location>
        <begin position="125"/>
        <end position="250"/>
    </location>
</feature>
<keyword evidence="10" id="KW-1185">Reference proteome</keyword>
<comment type="caution">
    <text evidence="9">The sequence shown here is derived from an EMBL/GenBank/DDBJ whole genome shotgun (WGS) entry which is preliminary data.</text>
</comment>
<evidence type="ECO:0000259" key="8">
    <source>
        <dbReference type="Pfam" id="PF03941"/>
    </source>
</evidence>
<evidence type="ECO:0000256" key="4">
    <source>
        <dbReference type="ARBA" id="ARBA00022490"/>
    </source>
</evidence>
<keyword evidence="5" id="KW-0206">Cytoskeleton</keyword>
<accession>A0A4Z1STF1</accession>
<comment type="similarity">
    <text evidence="3">Belongs to the INCENP family.</text>
</comment>
<organism evidence="9 10">
    <name type="scientific">Giardia muris</name>
    <dbReference type="NCBI Taxonomy" id="5742"/>
    <lineage>
        <taxon>Eukaryota</taxon>
        <taxon>Metamonada</taxon>
        <taxon>Diplomonadida</taxon>
        <taxon>Hexamitidae</taxon>
        <taxon>Giardiinae</taxon>
        <taxon>Giardia</taxon>
    </lineage>
</organism>
<dbReference type="OrthoDB" id="10256151at2759"/>
<dbReference type="VEuPathDB" id="GiardiaDB:GMRT_14969"/>
<evidence type="ECO:0000256" key="5">
    <source>
        <dbReference type="ARBA" id="ARBA00023212"/>
    </source>
</evidence>
<protein>
    <recommendedName>
        <fullName evidence="8">Inner centromere protein ARK-binding domain-containing protein</fullName>
    </recommendedName>
</protein>
<evidence type="ECO:0000256" key="3">
    <source>
        <dbReference type="ARBA" id="ARBA00010042"/>
    </source>
</evidence>
<dbReference type="GO" id="GO:0005819">
    <property type="term" value="C:spindle"/>
    <property type="evidence" value="ECO:0007669"/>
    <property type="project" value="UniProtKB-SubCell"/>
</dbReference>
<dbReference type="InterPro" id="IPR005635">
    <property type="entry name" value="Inner_centromere_prot_ARK-bd"/>
</dbReference>
<keyword evidence="4" id="KW-0963">Cytoplasm</keyword>
<dbReference type="EMBL" id="VDLU01000002">
    <property type="protein sequence ID" value="TNJ29202.1"/>
    <property type="molecule type" value="Genomic_DNA"/>
</dbReference>
<evidence type="ECO:0000256" key="7">
    <source>
        <dbReference type="SAM" id="Coils"/>
    </source>
</evidence>
<comment type="subcellular location">
    <subcellularLocation>
        <location evidence="2">Cytoplasm</location>
        <location evidence="2">Cytoskeleton</location>
        <location evidence="2">Spindle</location>
    </subcellularLocation>
    <subcellularLocation>
        <location evidence="1">Nucleus</location>
    </subcellularLocation>
</comment>
<proteinExistence type="inferred from homology"/>
<keyword evidence="6" id="KW-0539">Nucleus</keyword>
<dbReference type="AlphaFoldDB" id="A0A4Z1STF1"/>
<evidence type="ECO:0000256" key="6">
    <source>
        <dbReference type="ARBA" id="ARBA00023242"/>
    </source>
</evidence>
<dbReference type="GO" id="GO:0005634">
    <property type="term" value="C:nucleus"/>
    <property type="evidence" value="ECO:0007669"/>
    <property type="project" value="UniProtKB-SubCell"/>
</dbReference>
<keyword evidence="7" id="KW-0175">Coiled coil</keyword>
<name>A0A4Z1STF1_GIAMU</name>
<evidence type="ECO:0000256" key="2">
    <source>
        <dbReference type="ARBA" id="ARBA00004186"/>
    </source>
</evidence>
<sequence length="481" mass="55049">MAYDLRAPLHRIYGQYQAAFTAYQEECSAELRPLEHLAQLVRATEHPFEPGVMIDPLPIPAFLQAPIMPTQSNDSVPDLRSAILEIKKGSHRRERRARICVEGGKQQLPRTDQQPTPSVAESLVLKHQQEMERELQQRVADLLLQETELQNRLLSIEAEYNALAERLQELRQKQDEYNTLTESLRRQEATLEDKRAKVQATIGELRSLQEQKSDFECKFVVERAKCEEELTQLQEQLSKVRLDLQVAEKEKESVLVSLELTSQQTLDAASQLTDLTSDLQHSLPQTMTDLEHAEFVQSNGDALRRSVLSLLSKTNSRVESADFTDKPKDGTELAQEELEPEKKTDITKEFMLALDTLRDQLKLSDTLAEDKESEPPLHQTYHIPEEYDPELSGSRVPVAEWALGDLFERCIRDTQAINPDSIFGPPQRATVHDLFGITNHPFDNRMRQTQNWGNDKLTQREVDQYNTRMGFRKKGDKAGTP</sequence>
<gene>
    <name evidence="9" type="ORF">GMRT_14969</name>
</gene>
<evidence type="ECO:0000256" key="1">
    <source>
        <dbReference type="ARBA" id="ARBA00004123"/>
    </source>
</evidence>